<evidence type="ECO:0000256" key="3">
    <source>
        <dbReference type="PROSITE-ProRule" id="PRU00221"/>
    </source>
</evidence>
<organism evidence="6 7">
    <name type="scientific">Ananas comosus</name>
    <name type="common">Pineapple</name>
    <name type="synonym">Ananas ananas</name>
    <dbReference type="NCBI Taxonomy" id="4615"/>
    <lineage>
        <taxon>Eukaryota</taxon>
        <taxon>Viridiplantae</taxon>
        <taxon>Streptophyta</taxon>
        <taxon>Embryophyta</taxon>
        <taxon>Tracheophyta</taxon>
        <taxon>Spermatophyta</taxon>
        <taxon>Magnoliopsida</taxon>
        <taxon>Liliopsida</taxon>
        <taxon>Poales</taxon>
        <taxon>Bromeliaceae</taxon>
        <taxon>Bromelioideae</taxon>
        <taxon>Ananas</taxon>
    </lineage>
</organism>
<dbReference type="Gene3D" id="2.130.10.10">
    <property type="entry name" value="YVTN repeat-like/Quinoprotein amine dehydrogenase"/>
    <property type="match status" value="2"/>
</dbReference>
<dbReference type="PROSITE" id="PS50181">
    <property type="entry name" value="FBOX"/>
    <property type="match status" value="1"/>
</dbReference>
<feature type="domain" description="F-box" evidence="5">
    <location>
        <begin position="87"/>
        <end position="133"/>
    </location>
</feature>
<feature type="region of interest" description="Disordered" evidence="4">
    <location>
        <begin position="49"/>
        <end position="88"/>
    </location>
</feature>
<dbReference type="PROSITE" id="PS00678">
    <property type="entry name" value="WD_REPEATS_1"/>
    <property type="match status" value="1"/>
</dbReference>
<keyword evidence="1 3" id="KW-0853">WD repeat</keyword>
<keyword evidence="2" id="KW-0677">Repeat</keyword>
<dbReference type="GeneID" id="109720523"/>
<dbReference type="InterPro" id="IPR019775">
    <property type="entry name" value="WD40_repeat_CS"/>
</dbReference>
<dbReference type="Pfam" id="PF00646">
    <property type="entry name" value="F-box"/>
    <property type="match status" value="1"/>
</dbReference>
<dbReference type="InterPro" id="IPR015943">
    <property type="entry name" value="WD40/YVTN_repeat-like_dom_sf"/>
</dbReference>
<dbReference type="AlphaFoldDB" id="A0A6P5GBM6"/>
<dbReference type="RefSeq" id="XP_020103288.1">
    <property type="nucleotide sequence ID" value="XM_020247699.1"/>
</dbReference>
<dbReference type="Proteomes" id="UP000515123">
    <property type="component" value="Linkage group 14"/>
</dbReference>
<feature type="repeat" description="WD" evidence="3">
    <location>
        <begin position="183"/>
        <end position="224"/>
    </location>
</feature>
<dbReference type="InterPro" id="IPR001680">
    <property type="entry name" value="WD40_rpt"/>
</dbReference>
<name>A0A6P5GBM6_ANACO</name>
<evidence type="ECO:0000256" key="2">
    <source>
        <dbReference type="ARBA" id="ARBA00022737"/>
    </source>
</evidence>
<dbReference type="SMART" id="SM00320">
    <property type="entry name" value="WD40"/>
    <property type="match status" value="6"/>
</dbReference>
<sequence>MAFECKDNIGYSSPNNCNSSSWDKEPVLVNPKTQLYNLCATTTANSSRKHHSKSIISQPVSALPSEQVDSKSNSNTTADDSARNGNKRSFNDLPPALVCEILQCLDAKELGIVSCVSTLLNSLASDHHGWKNFYCERWGMPPLLCSKSVPVSGTSVEKSWKDMFVEREFRSRSFMGRYSIDVLHGHTEAVRAVFLLQSAKLIFTAGYDSVVRMWDMEEGLSIAASRSLGCTIRAIVADSKLLVASGTDAFLQCWQAVEGNTHLFDITGSTADPSVEFRLWGHEGPVTCLALDSARIYSGSWDMSIRVWDRSRRKCLRTLKHGDWVWALAPRGSTITSTAGRDAYIWDIQSGEPITVISNAHVGNAFSLTRSHLGNLLFTGGEDGTIHMFEINEDCDCDDIKPAVTWVPHTGPVHSLTFEYPWLVSAGGDGRIALIDVRKLLIPSQKSSLSKFSGVSRVKQSALGAVEPPQRMLSVHGFGCNLFSVDIGADRIVCGGEEGVVRVWNFSEALEIEKRVRALRSVRLENRMRRRKAQIEINGNGGKGDQCSVAAKRNQLNADRNGVWHSKRGVSGKLKA</sequence>
<dbReference type="Pfam" id="PF00400">
    <property type="entry name" value="WD40"/>
    <property type="match status" value="4"/>
</dbReference>
<dbReference type="PANTHER" id="PTHR19855">
    <property type="entry name" value="WD40 REPEAT PROTEIN 12, 37"/>
    <property type="match status" value="1"/>
</dbReference>
<evidence type="ECO:0000313" key="6">
    <source>
        <dbReference type="Proteomes" id="UP000515123"/>
    </source>
</evidence>
<dbReference type="SMART" id="SM00256">
    <property type="entry name" value="FBOX"/>
    <property type="match status" value="1"/>
</dbReference>
<dbReference type="SUPFAM" id="SSF50978">
    <property type="entry name" value="WD40 repeat-like"/>
    <property type="match status" value="1"/>
</dbReference>
<reference evidence="6" key="1">
    <citation type="journal article" date="2015" name="Nat. Genet.">
        <title>The pineapple genome and the evolution of CAM photosynthesis.</title>
        <authorList>
            <person name="Ming R."/>
            <person name="VanBuren R."/>
            <person name="Wai C.M."/>
            <person name="Tang H."/>
            <person name="Schatz M.C."/>
            <person name="Bowers J.E."/>
            <person name="Lyons E."/>
            <person name="Wang M.L."/>
            <person name="Chen J."/>
            <person name="Biggers E."/>
            <person name="Zhang J."/>
            <person name="Huang L."/>
            <person name="Zhang L."/>
            <person name="Miao W."/>
            <person name="Zhang J."/>
            <person name="Ye Z."/>
            <person name="Miao C."/>
            <person name="Lin Z."/>
            <person name="Wang H."/>
            <person name="Zhou H."/>
            <person name="Yim W.C."/>
            <person name="Priest H.D."/>
            <person name="Zheng C."/>
            <person name="Woodhouse M."/>
            <person name="Edger P.P."/>
            <person name="Guyot R."/>
            <person name="Guo H.B."/>
            <person name="Guo H."/>
            <person name="Zheng G."/>
            <person name="Singh R."/>
            <person name="Sharma A."/>
            <person name="Min X."/>
            <person name="Zheng Y."/>
            <person name="Lee H."/>
            <person name="Gurtowski J."/>
            <person name="Sedlazeck F.J."/>
            <person name="Harkess A."/>
            <person name="McKain M.R."/>
            <person name="Liao Z."/>
            <person name="Fang J."/>
            <person name="Liu J."/>
            <person name="Zhang X."/>
            <person name="Zhang Q."/>
            <person name="Hu W."/>
            <person name="Qin Y."/>
            <person name="Wang K."/>
            <person name="Chen L.Y."/>
            <person name="Shirley N."/>
            <person name="Lin Y.R."/>
            <person name="Liu L.Y."/>
            <person name="Hernandez A.G."/>
            <person name="Wright C.L."/>
            <person name="Bulone V."/>
            <person name="Tuskan G.A."/>
            <person name="Heath K."/>
            <person name="Zee F."/>
            <person name="Moore P.H."/>
            <person name="Sunkar R."/>
            <person name="Leebens-Mack J.H."/>
            <person name="Mockler T."/>
            <person name="Bennetzen J.L."/>
            <person name="Freeling M."/>
            <person name="Sankoff D."/>
            <person name="Paterson A.H."/>
            <person name="Zhu X."/>
            <person name="Yang X."/>
            <person name="Smith J.A."/>
            <person name="Cushman J.C."/>
            <person name="Paull R.E."/>
            <person name="Yu Q."/>
        </authorList>
    </citation>
    <scope>NUCLEOTIDE SEQUENCE [LARGE SCALE GENOMIC DNA]</scope>
    <source>
        <strain evidence="6">cv. F153</strain>
    </source>
</reference>
<dbReference type="InterPro" id="IPR001810">
    <property type="entry name" value="F-box_dom"/>
</dbReference>
<dbReference type="PROSITE" id="PS50294">
    <property type="entry name" value="WD_REPEATS_REGION"/>
    <property type="match status" value="2"/>
</dbReference>
<dbReference type="PROSITE" id="PS50082">
    <property type="entry name" value="WD_REPEATS_2"/>
    <property type="match status" value="2"/>
</dbReference>
<dbReference type="InterPro" id="IPR036047">
    <property type="entry name" value="F-box-like_dom_sf"/>
</dbReference>
<proteinExistence type="predicted"/>
<accession>A0A6P5GBM6</accession>
<keyword evidence="6" id="KW-1185">Reference proteome</keyword>
<evidence type="ECO:0000256" key="4">
    <source>
        <dbReference type="SAM" id="MobiDB-lite"/>
    </source>
</evidence>
<feature type="repeat" description="WD" evidence="3">
    <location>
        <begin position="279"/>
        <end position="318"/>
    </location>
</feature>
<reference evidence="7" key="2">
    <citation type="submission" date="2025-08" db="UniProtKB">
        <authorList>
            <consortium name="RefSeq"/>
        </authorList>
    </citation>
    <scope>IDENTIFICATION</scope>
    <source>
        <tissue evidence="7">Leaf</tissue>
    </source>
</reference>
<evidence type="ECO:0000259" key="5">
    <source>
        <dbReference type="PROSITE" id="PS50181"/>
    </source>
</evidence>
<feature type="compositionally biased region" description="Polar residues" evidence="4">
    <location>
        <begin position="70"/>
        <end position="88"/>
    </location>
</feature>
<dbReference type="InterPro" id="IPR036322">
    <property type="entry name" value="WD40_repeat_dom_sf"/>
</dbReference>
<dbReference type="Gene3D" id="1.20.1280.50">
    <property type="match status" value="1"/>
</dbReference>
<gene>
    <name evidence="7" type="primary">LOC109720523</name>
</gene>
<dbReference type="OrthoDB" id="190105at2759"/>
<evidence type="ECO:0000313" key="7">
    <source>
        <dbReference type="RefSeq" id="XP_020103288.1"/>
    </source>
</evidence>
<dbReference type="PANTHER" id="PTHR19855:SF19">
    <property type="entry name" value="OS04G0619700 PROTEIN"/>
    <property type="match status" value="1"/>
</dbReference>
<protein>
    <submittedName>
        <fullName evidence="7">F-box/WD-40 repeat-containing protein At5g21040</fullName>
    </submittedName>
</protein>
<dbReference type="SUPFAM" id="SSF81383">
    <property type="entry name" value="F-box domain"/>
    <property type="match status" value="1"/>
</dbReference>
<evidence type="ECO:0000256" key="1">
    <source>
        <dbReference type="ARBA" id="ARBA00022574"/>
    </source>
</evidence>